<evidence type="ECO:0000259" key="7">
    <source>
        <dbReference type="Pfam" id="PF01171"/>
    </source>
</evidence>
<dbReference type="EMBL" id="CH476617">
    <property type="protein sequence ID" value="EEP80398.1"/>
    <property type="molecule type" value="Genomic_DNA"/>
</dbReference>
<dbReference type="PANTHER" id="PTHR43033">
    <property type="entry name" value="TRNA(ILE)-LYSIDINE SYNTHASE-RELATED"/>
    <property type="match status" value="1"/>
</dbReference>
<dbReference type="OrthoDB" id="434144at2759"/>
<evidence type="ECO:0000313" key="9">
    <source>
        <dbReference type="Proteomes" id="UP000002058"/>
    </source>
</evidence>
<evidence type="ECO:0000256" key="4">
    <source>
        <dbReference type="ARBA" id="ARBA00022741"/>
    </source>
</evidence>
<dbReference type="STRING" id="336963.C4JS01"/>
<dbReference type="InterPro" id="IPR014729">
    <property type="entry name" value="Rossmann-like_a/b/a_fold"/>
</dbReference>
<dbReference type="VEuPathDB" id="FungiDB:UREG_05240"/>
<dbReference type="GeneID" id="8442098"/>
<evidence type="ECO:0000256" key="5">
    <source>
        <dbReference type="ARBA" id="ARBA00022840"/>
    </source>
</evidence>
<accession>C4JS01</accession>
<dbReference type="CDD" id="cd01992">
    <property type="entry name" value="TilS_N"/>
    <property type="match status" value="1"/>
</dbReference>
<dbReference type="Pfam" id="PF01171">
    <property type="entry name" value="ATP_bind_3"/>
    <property type="match status" value="1"/>
</dbReference>
<dbReference type="NCBIfam" id="TIGR02432">
    <property type="entry name" value="lysidine_TilS_N"/>
    <property type="match status" value="1"/>
</dbReference>
<reference evidence="9" key="1">
    <citation type="journal article" date="2009" name="Genome Res.">
        <title>Comparative genomic analyses of the human fungal pathogens Coccidioides and their relatives.</title>
        <authorList>
            <person name="Sharpton T.J."/>
            <person name="Stajich J.E."/>
            <person name="Rounsley S.D."/>
            <person name="Gardner M.J."/>
            <person name="Wortman J.R."/>
            <person name="Jordar V.S."/>
            <person name="Maiti R."/>
            <person name="Kodira C.D."/>
            <person name="Neafsey D.E."/>
            <person name="Zeng Q."/>
            <person name="Hung C.-Y."/>
            <person name="McMahan C."/>
            <person name="Muszewska A."/>
            <person name="Grynberg M."/>
            <person name="Mandel M.A."/>
            <person name="Kellner E.M."/>
            <person name="Barker B.M."/>
            <person name="Galgiani J.N."/>
            <person name="Orbach M.J."/>
            <person name="Kirkland T.N."/>
            <person name="Cole G.T."/>
            <person name="Henn M.R."/>
            <person name="Birren B.W."/>
            <person name="Taylor J.W."/>
        </authorList>
    </citation>
    <scope>NUCLEOTIDE SEQUENCE [LARGE SCALE GENOMIC DNA]</scope>
    <source>
        <strain evidence="9">UAMH 1704</strain>
    </source>
</reference>
<dbReference type="InterPro" id="IPR012094">
    <property type="entry name" value="tRNA_Ile_lys_synt"/>
</dbReference>
<dbReference type="SUPFAM" id="SSF52402">
    <property type="entry name" value="Adenine nucleotide alpha hydrolases-like"/>
    <property type="match status" value="1"/>
</dbReference>
<keyword evidence="4" id="KW-0547">Nucleotide-binding</keyword>
<dbReference type="GO" id="GO:0032267">
    <property type="term" value="F:tRNA(Ile)-lysidine synthase activity"/>
    <property type="evidence" value="ECO:0007669"/>
    <property type="project" value="UniProtKB-EC"/>
</dbReference>
<dbReference type="EC" id="6.3.4.19" evidence="1"/>
<organism evidence="8 9">
    <name type="scientific">Uncinocarpus reesii (strain UAMH 1704)</name>
    <dbReference type="NCBI Taxonomy" id="336963"/>
    <lineage>
        <taxon>Eukaryota</taxon>
        <taxon>Fungi</taxon>
        <taxon>Dikarya</taxon>
        <taxon>Ascomycota</taxon>
        <taxon>Pezizomycotina</taxon>
        <taxon>Eurotiomycetes</taxon>
        <taxon>Eurotiomycetidae</taxon>
        <taxon>Onygenales</taxon>
        <taxon>Onygenaceae</taxon>
        <taxon>Uncinocarpus</taxon>
    </lineage>
</organism>
<evidence type="ECO:0000256" key="6">
    <source>
        <dbReference type="ARBA" id="ARBA00048539"/>
    </source>
</evidence>
<dbReference type="Proteomes" id="UP000002058">
    <property type="component" value="Unassembled WGS sequence"/>
</dbReference>
<dbReference type="PANTHER" id="PTHR43033:SF1">
    <property type="entry name" value="TRNA(ILE)-LYSIDINE SYNTHASE-RELATED"/>
    <property type="match status" value="1"/>
</dbReference>
<dbReference type="AlphaFoldDB" id="C4JS01"/>
<dbReference type="eggNOG" id="ENOG502QQNE">
    <property type="taxonomic scope" value="Eukaryota"/>
</dbReference>
<feature type="domain" description="tRNA(Ile)-lysidine/2-thiocytidine synthase N-terminal" evidence="7">
    <location>
        <begin position="34"/>
        <end position="279"/>
    </location>
</feature>
<dbReference type="RefSeq" id="XP_002584551.1">
    <property type="nucleotide sequence ID" value="XM_002584505.1"/>
</dbReference>
<evidence type="ECO:0000256" key="3">
    <source>
        <dbReference type="ARBA" id="ARBA00022694"/>
    </source>
</evidence>
<sequence length="775" mass="87694">MASVIPTSEFYQALNGIWRRWAGHQRKDGFPSRVALAVSGGPDSMALAHLCRKLTVEGYIPDLKVIALIVDHKSRKGSADEALRVAGWIQEMGLTPEILTLKWPAEAKDPSKLSNFETLARKLRYQALGTACTSANIQTLLLGHHRDDNIETGLLRLSQGHRRFGLAGFDCISPIPECHGLWGVSHSGDISSLETILTSRTPESKAKPSNLAEHLDITGVSPQLNIAHFTASGGVYLLRPFRAFPKARLEATCRNAMVPFVVDPTNADHTLTVRNTVRKLLASDDLPRALQSPPILALMDRTQRIKERLQELVDGLVKLIKVVNFDFRTGTLLLRLPSAKDLKGLESAYNDDSRGYPYVDSLEVRLKALRALIELVAAGSNVQISQDGLLRAAQMIWPESPEDTSSPDVFTLGGVQFQPQQRKEPWGKGSYLYNFKRRRQAARTPSFNIPDQGFTDETVTDNEANTTDTNIWLLSRESFRRSLPITTTDFGILLPDHISQLSADKTKSEWTEWKLWDGRYWVRLRATRQMKPINLRKGATPRTRIYSLGDTIPIKMRPLTHDDITRLRRAELKNRYYRRQYSWKLTDQDLRHSPWGNGAKFPWERKAFDILLACFAPGDIRTTIPALQHSDYKSAKPETICHPPETSATISKKEVAKTIAHFPNSNEVDGTKEDEEKYGNGQYEEDDYYDINDTEELVGIPTFNRRTSKKIWVRLPPETAQGLLKAATPSNTINVIAHGNEEKDSEVEFICPWIIEWEILYKHVDPMMIRNLSWE</sequence>
<evidence type="ECO:0000313" key="8">
    <source>
        <dbReference type="EMBL" id="EEP80398.1"/>
    </source>
</evidence>
<evidence type="ECO:0000256" key="1">
    <source>
        <dbReference type="ARBA" id="ARBA00013267"/>
    </source>
</evidence>
<keyword evidence="5" id="KW-0067">ATP-binding</keyword>
<dbReference type="GO" id="GO:0008033">
    <property type="term" value="P:tRNA processing"/>
    <property type="evidence" value="ECO:0007669"/>
    <property type="project" value="UniProtKB-KW"/>
</dbReference>
<dbReference type="HAMAP" id="MF_01161">
    <property type="entry name" value="tRNA_Ile_lys_synt"/>
    <property type="match status" value="1"/>
</dbReference>
<evidence type="ECO:0000256" key="2">
    <source>
        <dbReference type="ARBA" id="ARBA00022598"/>
    </source>
</evidence>
<dbReference type="InParanoid" id="C4JS01"/>
<dbReference type="InterPro" id="IPR011063">
    <property type="entry name" value="TilS/TtcA_N"/>
</dbReference>
<dbReference type="GO" id="GO:0005524">
    <property type="term" value="F:ATP binding"/>
    <property type="evidence" value="ECO:0007669"/>
    <property type="project" value="UniProtKB-KW"/>
</dbReference>
<dbReference type="Gene3D" id="3.40.50.620">
    <property type="entry name" value="HUPs"/>
    <property type="match status" value="1"/>
</dbReference>
<protein>
    <recommendedName>
        <fullName evidence="1">tRNA(Ile)-lysidine synthetase</fullName>
        <ecNumber evidence="1">6.3.4.19</ecNumber>
    </recommendedName>
</protein>
<gene>
    <name evidence="8" type="ORF">UREG_05240</name>
</gene>
<keyword evidence="2" id="KW-0436">Ligase</keyword>
<name>C4JS01_UNCRE</name>
<dbReference type="HOGENOM" id="CLU_015599_1_0_1"/>
<keyword evidence="9" id="KW-1185">Reference proteome</keyword>
<keyword evidence="3" id="KW-0819">tRNA processing</keyword>
<proteinExistence type="inferred from homology"/>
<comment type="catalytic activity">
    <reaction evidence="6">
        <text>cytidine(34) in tRNA(Ile2) + L-lysine + ATP = lysidine(34) in tRNA(Ile2) + AMP + diphosphate + H(+)</text>
        <dbReference type="Rhea" id="RHEA:43744"/>
        <dbReference type="Rhea" id="RHEA-COMP:10625"/>
        <dbReference type="Rhea" id="RHEA-COMP:10670"/>
        <dbReference type="ChEBI" id="CHEBI:15378"/>
        <dbReference type="ChEBI" id="CHEBI:30616"/>
        <dbReference type="ChEBI" id="CHEBI:32551"/>
        <dbReference type="ChEBI" id="CHEBI:33019"/>
        <dbReference type="ChEBI" id="CHEBI:82748"/>
        <dbReference type="ChEBI" id="CHEBI:83665"/>
        <dbReference type="ChEBI" id="CHEBI:456215"/>
        <dbReference type="EC" id="6.3.4.19"/>
    </reaction>
</comment>
<dbReference type="InterPro" id="IPR012795">
    <property type="entry name" value="tRNA_Ile_lys_synt_N"/>
</dbReference>
<dbReference type="KEGG" id="ure:UREG_05240"/>
<dbReference type="OMA" id="ARIPECH"/>